<dbReference type="OrthoDB" id="481313at2"/>
<dbReference type="AlphaFoldDB" id="A0A2W1JUV7"/>
<gene>
    <name evidence="1" type="ORF">C1752_02146</name>
</gene>
<dbReference type="RefSeq" id="WP_110986103.1">
    <property type="nucleotide sequence ID" value="NZ_CAWNWM010000005.1"/>
</dbReference>
<protein>
    <submittedName>
        <fullName evidence="1">Uncharacterized protein</fullName>
    </submittedName>
</protein>
<dbReference type="PANTHER" id="PTHR37203:SF3">
    <property type="entry name" value="SLR0975 PROTEIN"/>
    <property type="match status" value="1"/>
</dbReference>
<accession>A0A2W1JUV7</accession>
<evidence type="ECO:0000313" key="2">
    <source>
        <dbReference type="Proteomes" id="UP000248857"/>
    </source>
</evidence>
<dbReference type="PANTHER" id="PTHR37203">
    <property type="match status" value="1"/>
</dbReference>
<organism evidence="1 2">
    <name type="scientific">Acaryochloris thomasi RCC1774</name>
    <dbReference type="NCBI Taxonomy" id="1764569"/>
    <lineage>
        <taxon>Bacteria</taxon>
        <taxon>Bacillati</taxon>
        <taxon>Cyanobacteriota</taxon>
        <taxon>Cyanophyceae</taxon>
        <taxon>Acaryochloridales</taxon>
        <taxon>Acaryochloridaceae</taxon>
        <taxon>Acaryochloris</taxon>
        <taxon>Acaryochloris thomasi</taxon>
    </lineage>
</organism>
<sequence length="270" mass="30270">MDELRSALELATEDELQDLTTILFQRKFNPLDYLNGVSADTVQCSDRHGWLMAIEQRFRFLAADGITVLKGQTEFVTYRQVLVQVCRYLKLRYSPTWQTTELESEIFLHLVRRTWKQLPQSERQGLVRRIREALSASATEPLPLNCHDDSLRLFLEGGSALALSSIVRPLLLQQVARQFAAHFATYQAGRTAATLQGQMVLQAAKKGMALNAARYGALRGACAVIGSALWAGFAVDLGWRTISTNYSRVIPIVFTLAQIRLIRGGAWQLA</sequence>
<reference evidence="1 2" key="1">
    <citation type="journal article" date="2018" name="Sci. Rep.">
        <title>A novel species of the marine cyanobacterium Acaryochloris with a unique pigment content and lifestyle.</title>
        <authorList>
            <person name="Partensky F."/>
            <person name="Six C."/>
            <person name="Ratin M."/>
            <person name="Garczarek L."/>
            <person name="Vaulot D."/>
            <person name="Probert I."/>
            <person name="Calteau A."/>
            <person name="Gourvil P."/>
            <person name="Marie D."/>
            <person name="Grebert T."/>
            <person name="Bouchier C."/>
            <person name="Le Panse S."/>
            <person name="Gachenot M."/>
            <person name="Rodriguez F."/>
            <person name="Garrido J.L."/>
        </authorList>
    </citation>
    <scope>NUCLEOTIDE SEQUENCE [LARGE SCALE GENOMIC DNA]</scope>
    <source>
        <strain evidence="1 2">RCC1774</strain>
    </source>
</reference>
<proteinExistence type="predicted"/>
<keyword evidence="2" id="KW-1185">Reference proteome</keyword>
<dbReference type="Proteomes" id="UP000248857">
    <property type="component" value="Unassembled WGS sequence"/>
</dbReference>
<evidence type="ECO:0000313" key="1">
    <source>
        <dbReference type="EMBL" id="PZD73544.1"/>
    </source>
</evidence>
<name>A0A2W1JUV7_9CYAN</name>
<dbReference type="EMBL" id="PQWO01000005">
    <property type="protein sequence ID" value="PZD73544.1"/>
    <property type="molecule type" value="Genomic_DNA"/>
</dbReference>
<comment type="caution">
    <text evidence="1">The sequence shown here is derived from an EMBL/GenBank/DDBJ whole genome shotgun (WGS) entry which is preliminary data.</text>
</comment>